<evidence type="ECO:0000256" key="1">
    <source>
        <dbReference type="ARBA" id="ARBA00003901"/>
    </source>
</evidence>
<feature type="compositionally biased region" description="Basic and acidic residues" evidence="16">
    <location>
        <begin position="656"/>
        <end position="671"/>
    </location>
</feature>
<evidence type="ECO:0000256" key="6">
    <source>
        <dbReference type="ARBA" id="ARBA00022454"/>
    </source>
</evidence>
<dbReference type="InterPro" id="IPR044437">
    <property type="entry name" value="SETD2/Set2_SET"/>
</dbReference>
<dbReference type="Gene3D" id="1.10.1740.100">
    <property type="entry name" value="Set2, Rpb1 interacting domain"/>
    <property type="match status" value="1"/>
</dbReference>
<evidence type="ECO:0000313" key="22">
    <source>
        <dbReference type="Proteomes" id="UP001187682"/>
    </source>
</evidence>
<dbReference type="Gene3D" id="2.170.270.10">
    <property type="entry name" value="SET domain"/>
    <property type="match status" value="1"/>
</dbReference>
<dbReference type="SMART" id="SM00456">
    <property type="entry name" value="WW"/>
    <property type="match status" value="1"/>
</dbReference>
<evidence type="ECO:0000256" key="13">
    <source>
        <dbReference type="ARBA" id="ARBA00023242"/>
    </source>
</evidence>
<dbReference type="Proteomes" id="UP001187682">
    <property type="component" value="Unassembled WGS sequence"/>
</dbReference>
<dbReference type="SUPFAM" id="SSF82199">
    <property type="entry name" value="SET domain"/>
    <property type="match status" value="1"/>
</dbReference>
<dbReference type="InterPro" id="IPR046341">
    <property type="entry name" value="SET_dom_sf"/>
</dbReference>
<feature type="compositionally biased region" description="Polar residues" evidence="16">
    <location>
        <begin position="799"/>
        <end position="810"/>
    </location>
</feature>
<evidence type="ECO:0000259" key="18">
    <source>
        <dbReference type="PROSITE" id="PS50280"/>
    </source>
</evidence>
<evidence type="ECO:0000256" key="2">
    <source>
        <dbReference type="ARBA" id="ARBA00004123"/>
    </source>
</evidence>
<feature type="domain" description="SET" evidence="18">
    <location>
        <begin position="173"/>
        <end position="290"/>
    </location>
</feature>
<dbReference type="EC" id="2.1.1.359" evidence="4"/>
<evidence type="ECO:0000256" key="8">
    <source>
        <dbReference type="ARBA" id="ARBA00022603"/>
    </source>
</evidence>
<keyword evidence="12" id="KW-0804">Transcription</keyword>
<dbReference type="InterPro" id="IPR025788">
    <property type="entry name" value="Set2_fungi"/>
</dbReference>
<dbReference type="PROSITE" id="PS50020">
    <property type="entry name" value="WW_DOMAIN_2"/>
    <property type="match status" value="1"/>
</dbReference>
<dbReference type="Pfam" id="PF17907">
    <property type="entry name" value="AWS"/>
    <property type="match status" value="1"/>
</dbReference>
<keyword evidence="8" id="KW-0489">Methyltransferase</keyword>
<keyword evidence="22" id="KW-1185">Reference proteome</keyword>
<dbReference type="GO" id="GO:0140955">
    <property type="term" value="F:histone H3K36 trimethyltransferase activity"/>
    <property type="evidence" value="ECO:0007669"/>
    <property type="project" value="UniProtKB-EC"/>
</dbReference>
<comment type="subcellular location">
    <subcellularLocation>
        <location evidence="3">Chromosome</location>
    </subcellularLocation>
    <subcellularLocation>
        <location evidence="2">Nucleus</location>
    </subcellularLocation>
</comment>
<dbReference type="PROSITE" id="PS50280">
    <property type="entry name" value="SET"/>
    <property type="match status" value="1"/>
</dbReference>
<evidence type="ECO:0000256" key="11">
    <source>
        <dbReference type="ARBA" id="ARBA00023015"/>
    </source>
</evidence>
<dbReference type="InterPro" id="IPR003616">
    <property type="entry name" value="Post-SET_dom"/>
</dbReference>
<dbReference type="Gene3D" id="2.20.70.10">
    <property type="match status" value="1"/>
</dbReference>
<dbReference type="InterPro" id="IPR001202">
    <property type="entry name" value="WW_dom"/>
</dbReference>
<feature type="compositionally biased region" description="Polar residues" evidence="16">
    <location>
        <begin position="43"/>
        <end position="58"/>
    </location>
</feature>
<reference evidence="21" key="1">
    <citation type="submission" date="2018-03" db="EMBL/GenBank/DDBJ databases">
        <authorList>
            <person name="Guldener U."/>
        </authorList>
    </citation>
    <scope>NUCLEOTIDE SEQUENCE</scope>
</reference>
<feature type="region of interest" description="Disordered" evidence="16">
    <location>
        <begin position="1"/>
        <end position="94"/>
    </location>
</feature>
<feature type="compositionally biased region" description="Pro residues" evidence="16">
    <location>
        <begin position="826"/>
        <end position="837"/>
    </location>
</feature>
<dbReference type="PANTHER" id="PTHR22884">
    <property type="entry name" value="SET DOMAIN PROTEINS"/>
    <property type="match status" value="1"/>
</dbReference>
<evidence type="ECO:0000256" key="5">
    <source>
        <dbReference type="ARBA" id="ARBA00018028"/>
    </source>
</evidence>
<feature type="region of interest" description="Disordered" evidence="16">
    <location>
        <begin position="630"/>
        <end position="672"/>
    </location>
</feature>
<evidence type="ECO:0000256" key="9">
    <source>
        <dbReference type="ARBA" id="ARBA00022679"/>
    </source>
</evidence>
<dbReference type="PROSITE" id="PS51215">
    <property type="entry name" value="AWS"/>
    <property type="match status" value="1"/>
</dbReference>
<dbReference type="InterPro" id="IPR036020">
    <property type="entry name" value="WW_dom_sf"/>
</dbReference>
<dbReference type="PROSITE" id="PS51568">
    <property type="entry name" value="SAM_MT43_SET2_1"/>
    <property type="match status" value="1"/>
</dbReference>
<dbReference type="AlphaFoldDB" id="A0AAE8SRU4"/>
<dbReference type="InterPro" id="IPR013257">
    <property type="entry name" value="SRI"/>
</dbReference>
<evidence type="ECO:0000259" key="20">
    <source>
        <dbReference type="PROSITE" id="PS51215"/>
    </source>
</evidence>
<organism evidence="21 22">
    <name type="scientific">Cephalotrichum gorgonifer</name>
    <dbReference type="NCBI Taxonomy" id="2041049"/>
    <lineage>
        <taxon>Eukaryota</taxon>
        <taxon>Fungi</taxon>
        <taxon>Dikarya</taxon>
        <taxon>Ascomycota</taxon>
        <taxon>Pezizomycotina</taxon>
        <taxon>Sordariomycetes</taxon>
        <taxon>Hypocreomycetidae</taxon>
        <taxon>Microascales</taxon>
        <taxon>Microascaceae</taxon>
        <taxon>Cephalotrichum</taxon>
    </lineage>
</organism>
<keyword evidence="10" id="KW-0949">S-adenosyl-L-methionine</keyword>
<accession>A0AAE8SRU4</accession>
<dbReference type="SMART" id="SM00570">
    <property type="entry name" value="AWS"/>
    <property type="match status" value="1"/>
</dbReference>
<dbReference type="GO" id="GO:0032259">
    <property type="term" value="P:methylation"/>
    <property type="evidence" value="ECO:0007669"/>
    <property type="project" value="UniProtKB-KW"/>
</dbReference>
<dbReference type="EMBL" id="ONZQ02000002">
    <property type="protein sequence ID" value="SPN98386.1"/>
    <property type="molecule type" value="Genomic_DNA"/>
</dbReference>
<dbReference type="GO" id="GO:0005694">
    <property type="term" value="C:chromosome"/>
    <property type="evidence" value="ECO:0007669"/>
    <property type="project" value="UniProtKB-SubCell"/>
</dbReference>
<keyword evidence="7" id="KW-0678">Repressor</keyword>
<dbReference type="Pfam" id="PF08711">
    <property type="entry name" value="Med26"/>
    <property type="match status" value="1"/>
</dbReference>
<dbReference type="SUPFAM" id="SSF51045">
    <property type="entry name" value="WW domain"/>
    <property type="match status" value="1"/>
</dbReference>
<proteinExistence type="predicted"/>
<evidence type="ECO:0000256" key="10">
    <source>
        <dbReference type="ARBA" id="ARBA00022691"/>
    </source>
</evidence>
<feature type="region of interest" description="Disordered" evidence="16">
    <location>
        <begin position="515"/>
        <end position="579"/>
    </location>
</feature>
<evidence type="ECO:0000256" key="12">
    <source>
        <dbReference type="ARBA" id="ARBA00023163"/>
    </source>
</evidence>
<dbReference type="InterPro" id="IPR017923">
    <property type="entry name" value="TFIIS_N"/>
</dbReference>
<dbReference type="FunFam" id="2.170.270.10:FF:000033">
    <property type="entry name" value="Histone-lysine N-methyltransferase"/>
    <property type="match status" value="1"/>
</dbReference>
<dbReference type="Pfam" id="PF00856">
    <property type="entry name" value="SET"/>
    <property type="match status" value="1"/>
</dbReference>
<feature type="compositionally biased region" description="Basic and acidic residues" evidence="16">
    <location>
        <begin position="630"/>
        <end position="643"/>
    </location>
</feature>
<dbReference type="InterPro" id="IPR038190">
    <property type="entry name" value="SRI_sf"/>
</dbReference>
<dbReference type="GO" id="GO:0006355">
    <property type="term" value="P:regulation of DNA-templated transcription"/>
    <property type="evidence" value="ECO:0007669"/>
    <property type="project" value="InterPro"/>
</dbReference>
<dbReference type="SMART" id="SM00508">
    <property type="entry name" value="PostSET"/>
    <property type="match status" value="1"/>
</dbReference>
<evidence type="ECO:0000256" key="4">
    <source>
        <dbReference type="ARBA" id="ARBA00012178"/>
    </source>
</evidence>
<feature type="compositionally biased region" description="Basic and acidic residues" evidence="16">
    <location>
        <begin position="838"/>
        <end position="868"/>
    </location>
</feature>
<feature type="region of interest" description="Disordered" evidence="16">
    <location>
        <begin position="603"/>
        <end position="622"/>
    </location>
</feature>
<dbReference type="CDD" id="cd00201">
    <property type="entry name" value="WW"/>
    <property type="match status" value="1"/>
</dbReference>
<evidence type="ECO:0000256" key="16">
    <source>
        <dbReference type="SAM" id="MobiDB-lite"/>
    </source>
</evidence>
<dbReference type="CDD" id="cd19172">
    <property type="entry name" value="SET_SETD2"/>
    <property type="match status" value="1"/>
</dbReference>
<comment type="caution">
    <text evidence="21">The sequence shown here is derived from an EMBL/GenBank/DDBJ whole genome shotgun (WGS) entry which is preliminary data.</text>
</comment>
<name>A0AAE8SRU4_9PEZI</name>
<evidence type="ECO:0000256" key="15">
    <source>
        <dbReference type="ARBA" id="ARBA00047545"/>
    </source>
</evidence>
<gene>
    <name evidence="21" type="ORF">DNG_01431</name>
</gene>
<dbReference type="FunFam" id="1.10.1740.100:FF:000002">
    <property type="entry name" value="Histone-lysine N-methyltransferase"/>
    <property type="match status" value="1"/>
</dbReference>
<dbReference type="PROSITE" id="PS01159">
    <property type="entry name" value="WW_DOMAIN_1"/>
    <property type="match status" value="1"/>
</dbReference>
<evidence type="ECO:0000259" key="19">
    <source>
        <dbReference type="PROSITE" id="PS50868"/>
    </source>
</evidence>
<feature type="domain" description="WW" evidence="17">
    <location>
        <begin position="575"/>
        <end position="607"/>
    </location>
</feature>
<dbReference type="SMART" id="SM00317">
    <property type="entry name" value="SET"/>
    <property type="match status" value="1"/>
</dbReference>
<evidence type="ECO:0000256" key="7">
    <source>
        <dbReference type="ARBA" id="ARBA00022491"/>
    </source>
</evidence>
<feature type="region of interest" description="Disordered" evidence="16">
    <location>
        <begin position="756"/>
        <end position="881"/>
    </location>
</feature>
<keyword evidence="13" id="KW-0539">Nucleus</keyword>
<dbReference type="GO" id="GO:0005634">
    <property type="term" value="C:nucleus"/>
    <property type="evidence" value="ECO:0007669"/>
    <property type="project" value="UniProtKB-SubCell"/>
</dbReference>
<sequence length="881" mass="98225">MEQIQLGDIPASLGKPDATPFPTPTSNHNLNGDAPLNGDLRNGTRTATSSPNENLARSNDSDDASPPPKLLRRPSQKPTRRDPPLFNDLPDATEEARDTFKDIPDCLYGSKNMGSTANDALDCDCREEWHDGINYACGEDCINRATRLECVIGASSSCGDFCQNQRFQRKLYADVSVIKTEKKGYGLRANTHLEPNDFIREYVGEVINEPTFRRRMLQYDEEGIKHFYFMSLTKNEFVDATKKGGLGRFCNHSCNPNCYVDKWVVGDKLRMGIFVLRQIQPGEEITFNYNVDRYGADPQPCYCGEPNCVGFIGGKTQTERATKLPMMVVEALGIDDADGWDTTVSKKPRKKRADEGDEEYVNSLEVKSLTMTGVSNVMASLFQSKEKWIIVKVLERIQNTEDENVLKAVVQLHVYKIMKQLLNTWAEDDNVILQVLNILYMLPRLTKNKIVDSGIESPVRDLLESPNQAIVEASKRLIEEWDALEVGYRIKRRKADPGNPNPRAASAASALRSAVFGGDRDDDPQTPASKPVSPLPSNVEIPKGPKSNIPQRNPLVMNRGPRFPPPHARRFPPEEPPPPGWFRAKTGKGVPYYYNAAGVTSWERPKAPANPEPSRAQTDSEIIQKIIDDANKVPLKHTPEVYKSDAPPSQTPLDSSDARAKDRETGTERWRSLPIEKQMKIYENTIFPIVKPVLDKFRHKLPREELKRLAKEVTKSLVASDYKNKRVQDPTAALSESWERKIKQFVKKFLDKAVAKYPGNDRHRVSGSNGEKTAPSGVGGTDKGDGSATVATPGADTTPDVTNGTTSPSGRSVKRKREDGDEPMAVTPPPPPPPPPQEAKELTAEERDLRTQEMELMRENEEAQRLEDEAQGTQAVAMPAK</sequence>
<keyword evidence="11" id="KW-0805">Transcription regulation</keyword>
<evidence type="ECO:0000256" key="14">
    <source>
        <dbReference type="ARBA" id="ARBA00030091"/>
    </source>
</evidence>
<evidence type="ECO:0000259" key="17">
    <source>
        <dbReference type="PROSITE" id="PS50020"/>
    </source>
</evidence>
<evidence type="ECO:0000256" key="3">
    <source>
        <dbReference type="ARBA" id="ARBA00004286"/>
    </source>
</evidence>
<dbReference type="InterPro" id="IPR006560">
    <property type="entry name" value="AWS_dom"/>
</dbReference>
<protein>
    <recommendedName>
        <fullName evidence="5">Histone-lysine N-methyltransferase, H3 lysine-36 specific</fullName>
        <ecNumber evidence="4">2.1.1.359</ecNumber>
    </recommendedName>
    <alternativeName>
        <fullName evidence="14">SET domain-containing protein 2</fullName>
    </alternativeName>
</protein>
<dbReference type="Pfam" id="PF08236">
    <property type="entry name" value="SRI"/>
    <property type="match status" value="1"/>
</dbReference>
<dbReference type="InterPro" id="IPR001214">
    <property type="entry name" value="SET_dom"/>
</dbReference>
<dbReference type="PROSITE" id="PS50868">
    <property type="entry name" value="POST_SET"/>
    <property type="match status" value="1"/>
</dbReference>
<feature type="domain" description="Post-SET" evidence="19">
    <location>
        <begin position="297"/>
        <end position="313"/>
    </location>
</feature>
<keyword evidence="6" id="KW-0158">Chromosome</keyword>
<keyword evidence="9" id="KW-0808">Transferase</keyword>
<evidence type="ECO:0000313" key="21">
    <source>
        <dbReference type="EMBL" id="SPN98386.1"/>
    </source>
</evidence>
<dbReference type="InterPro" id="IPR050777">
    <property type="entry name" value="SET2_Histone-Lys_MeTrsfase"/>
</dbReference>
<comment type="catalytic activity">
    <reaction evidence="15">
        <text>L-lysyl(36)-[histone H3] + 3 S-adenosyl-L-methionine = N(6),N(6),N(6)-trimethyl-L-lysyl(36)-[histone H3] + 3 S-adenosyl-L-homocysteine + 3 H(+)</text>
        <dbReference type="Rhea" id="RHEA:60324"/>
        <dbReference type="Rhea" id="RHEA-COMP:9785"/>
        <dbReference type="Rhea" id="RHEA-COMP:15536"/>
        <dbReference type="ChEBI" id="CHEBI:15378"/>
        <dbReference type="ChEBI" id="CHEBI:29969"/>
        <dbReference type="ChEBI" id="CHEBI:57856"/>
        <dbReference type="ChEBI" id="CHEBI:59789"/>
        <dbReference type="ChEBI" id="CHEBI:61961"/>
        <dbReference type="EC" id="2.1.1.359"/>
    </reaction>
</comment>
<comment type="function">
    <text evidence="1">Histone methyltransferase that trimethylates histone H3 'Lys-36' forming H3K36me3. Involved in transcription elongation as well as in transcription repression.</text>
</comment>
<feature type="domain" description="AWS" evidence="20">
    <location>
        <begin position="118"/>
        <end position="171"/>
    </location>
</feature>